<protein>
    <submittedName>
        <fullName evidence="2">Uncharacterized protein</fullName>
    </submittedName>
</protein>
<evidence type="ECO:0000256" key="1">
    <source>
        <dbReference type="SAM" id="MobiDB-lite"/>
    </source>
</evidence>
<feature type="compositionally biased region" description="Pro residues" evidence="1">
    <location>
        <begin position="46"/>
        <end position="57"/>
    </location>
</feature>
<name>A0A1Y2I392_9FUNG</name>
<feature type="region of interest" description="Disordered" evidence="1">
    <location>
        <begin position="135"/>
        <end position="355"/>
    </location>
</feature>
<feature type="compositionally biased region" description="Low complexity" evidence="1">
    <location>
        <begin position="201"/>
        <end position="239"/>
    </location>
</feature>
<feature type="compositionally biased region" description="Basic and acidic residues" evidence="1">
    <location>
        <begin position="164"/>
        <end position="173"/>
    </location>
</feature>
<organism evidence="2 3">
    <name type="scientific">Catenaria anguillulae PL171</name>
    <dbReference type="NCBI Taxonomy" id="765915"/>
    <lineage>
        <taxon>Eukaryota</taxon>
        <taxon>Fungi</taxon>
        <taxon>Fungi incertae sedis</taxon>
        <taxon>Blastocladiomycota</taxon>
        <taxon>Blastocladiomycetes</taxon>
        <taxon>Blastocladiales</taxon>
        <taxon>Catenariaceae</taxon>
        <taxon>Catenaria</taxon>
    </lineage>
</organism>
<feature type="compositionally biased region" description="Polar residues" evidence="1">
    <location>
        <begin position="143"/>
        <end position="157"/>
    </location>
</feature>
<gene>
    <name evidence="2" type="ORF">BCR44DRAFT_38089</name>
</gene>
<accession>A0A1Y2I392</accession>
<feature type="compositionally biased region" description="Basic residues" evidence="1">
    <location>
        <begin position="392"/>
        <end position="403"/>
    </location>
</feature>
<dbReference type="AlphaFoldDB" id="A0A1Y2I392"/>
<feature type="compositionally biased region" description="Low complexity" evidence="1">
    <location>
        <begin position="375"/>
        <end position="390"/>
    </location>
</feature>
<dbReference type="Proteomes" id="UP000193411">
    <property type="component" value="Unassembled WGS sequence"/>
</dbReference>
<feature type="region of interest" description="Disordered" evidence="1">
    <location>
        <begin position="375"/>
        <end position="403"/>
    </location>
</feature>
<evidence type="ECO:0000313" key="2">
    <source>
        <dbReference type="EMBL" id="ORZ41317.1"/>
    </source>
</evidence>
<reference evidence="2 3" key="1">
    <citation type="submission" date="2016-07" db="EMBL/GenBank/DDBJ databases">
        <title>Pervasive Adenine N6-methylation of Active Genes in Fungi.</title>
        <authorList>
            <consortium name="DOE Joint Genome Institute"/>
            <person name="Mondo S.J."/>
            <person name="Dannebaum R.O."/>
            <person name="Kuo R.C."/>
            <person name="Labutti K."/>
            <person name="Haridas S."/>
            <person name="Kuo A."/>
            <person name="Salamov A."/>
            <person name="Ahrendt S.R."/>
            <person name="Lipzen A."/>
            <person name="Sullivan W."/>
            <person name="Andreopoulos W.B."/>
            <person name="Clum A."/>
            <person name="Lindquist E."/>
            <person name="Daum C."/>
            <person name="Ramamoorthy G.K."/>
            <person name="Gryganskyi A."/>
            <person name="Culley D."/>
            <person name="Magnuson J.K."/>
            <person name="James T.Y."/>
            <person name="O'Malley M.A."/>
            <person name="Stajich J.E."/>
            <person name="Spatafora J.W."/>
            <person name="Visel A."/>
            <person name="Grigoriev I.V."/>
        </authorList>
    </citation>
    <scope>NUCLEOTIDE SEQUENCE [LARGE SCALE GENOMIC DNA]</scope>
    <source>
        <strain evidence="2 3">PL171</strain>
    </source>
</reference>
<keyword evidence="3" id="KW-1185">Reference proteome</keyword>
<feature type="compositionally biased region" description="Basic and acidic residues" evidence="1">
    <location>
        <begin position="1"/>
        <end position="12"/>
    </location>
</feature>
<feature type="compositionally biased region" description="Polar residues" evidence="1">
    <location>
        <begin position="277"/>
        <end position="287"/>
    </location>
</feature>
<feature type="compositionally biased region" description="Basic and acidic residues" evidence="1">
    <location>
        <begin position="182"/>
        <end position="191"/>
    </location>
</feature>
<proteinExistence type="predicted"/>
<sequence>MATFAHNKEHQDLIMNQPIAESSAVWENEPAAPSSPPTMDIDRPTTPEPAPAAPPTSAPATPFDSEPTIRAPVDLPTFDYAQFHKVHVHGSPAADTQTLIETGQSAVERAQEMVRKSQAAANARAASHVVPETPMAPRGVASATPSTVGSDTLTPATPTVRPGRVPERQHQAVDSHVASTPEHTRRVRDAGHTPAPHPRGAKPVAAAANARTPYATQQTPKRTTRAAAAAAAAAASTPASPGPAPYNFRHKPVAATVAPDAHVSPARPAVTRRNVKRTASQVDTSAVVSPAKTPKRTGTAAAAADTTPKPAANARGTRVGLRSAGATSLTGEAAEQQGPGSPSSRAAGAAGGRATRRATLGAAGAAVVAAVGSRRATLGQQQEVGVGAAGSRPKRAATAGKKK</sequence>
<feature type="region of interest" description="Disordered" evidence="1">
    <location>
        <begin position="1"/>
        <end position="71"/>
    </location>
</feature>
<evidence type="ECO:0000313" key="3">
    <source>
        <dbReference type="Proteomes" id="UP000193411"/>
    </source>
</evidence>
<dbReference type="STRING" id="765915.A0A1Y2I392"/>
<feature type="compositionally biased region" description="Low complexity" evidence="1">
    <location>
        <begin position="290"/>
        <end position="314"/>
    </location>
</feature>
<dbReference type="EMBL" id="MCFL01000001">
    <property type="protein sequence ID" value="ORZ41317.1"/>
    <property type="molecule type" value="Genomic_DNA"/>
</dbReference>
<comment type="caution">
    <text evidence="2">The sequence shown here is derived from an EMBL/GenBank/DDBJ whole genome shotgun (WGS) entry which is preliminary data.</text>
</comment>